<organism evidence="2 3">
    <name type="scientific">Pochonia chlamydosporia 170</name>
    <dbReference type="NCBI Taxonomy" id="1380566"/>
    <lineage>
        <taxon>Eukaryota</taxon>
        <taxon>Fungi</taxon>
        <taxon>Dikarya</taxon>
        <taxon>Ascomycota</taxon>
        <taxon>Pezizomycotina</taxon>
        <taxon>Sordariomycetes</taxon>
        <taxon>Hypocreomycetidae</taxon>
        <taxon>Hypocreales</taxon>
        <taxon>Clavicipitaceae</taxon>
        <taxon>Pochonia</taxon>
    </lineage>
</organism>
<evidence type="ECO:0000256" key="1">
    <source>
        <dbReference type="SAM" id="SignalP"/>
    </source>
</evidence>
<evidence type="ECO:0000313" key="3">
    <source>
        <dbReference type="Proteomes" id="UP000078397"/>
    </source>
</evidence>
<dbReference type="AlphaFoldDB" id="A0A179G1P5"/>
<dbReference type="Pfam" id="PF03995">
    <property type="entry name" value="Inhibitor_I36"/>
    <property type="match status" value="1"/>
</dbReference>
<dbReference type="GeneID" id="28855265"/>
<reference evidence="2 3" key="1">
    <citation type="journal article" date="2016" name="PLoS Pathog.">
        <title>Biosynthesis of antibiotic leucinostatins in bio-control fungus Purpureocillium lilacinum and their inhibition on phytophthora revealed by genome mining.</title>
        <authorList>
            <person name="Wang G."/>
            <person name="Liu Z."/>
            <person name="Lin R."/>
            <person name="Li E."/>
            <person name="Mao Z."/>
            <person name="Ling J."/>
            <person name="Yang Y."/>
            <person name="Yin W.B."/>
            <person name="Xie B."/>
        </authorList>
    </citation>
    <scope>NUCLEOTIDE SEQUENCE [LARGE SCALE GENOMIC DNA]</scope>
    <source>
        <strain evidence="2">170</strain>
    </source>
</reference>
<dbReference type="OrthoDB" id="2910287at2759"/>
<feature type="signal peptide" evidence="1">
    <location>
        <begin position="1"/>
        <end position="18"/>
    </location>
</feature>
<gene>
    <name evidence="2" type="ORF">VFPPC_13496</name>
</gene>
<dbReference type="RefSeq" id="XP_018147830.1">
    <property type="nucleotide sequence ID" value="XM_018291271.1"/>
</dbReference>
<accession>A0A179G1P5</accession>
<comment type="caution">
    <text evidence="2">The sequence shown here is derived from an EMBL/GenBank/DDBJ whole genome shotgun (WGS) entry which is preliminary data.</text>
</comment>
<evidence type="ECO:0000313" key="2">
    <source>
        <dbReference type="EMBL" id="OAQ71293.1"/>
    </source>
</evidence>
<keyword evidence="3" id="KW-1185">Reference proteome</keyword>
<dbReference type="Proteomes" id="UP000078397">
    <property type="component" value="Unassembled WGS sequence"/>
</dbReference>
<feature type="chain" id="PRO_5008102288" evidence="1">
    <location>
        <begin position="19"/>
        <end position="110"/>
    </location>
</feature>
<sequence length="110" mass="12008">MKFSLPIIVSILAATGFAEEEKRAPAPMTFYSETQGTGASVKVNVILNSCRRMPAGWNNRASSVYKPRGYRCTFYDGPNCGASSQSMAANRELYCSFGSLNKKVGSYLCK</sequence>
<dbReference type="KEGG" id="pchm:VFPPC_13496"/>
<dbReference type="Gene3D" id="2.60.20.10">
    <property type="entry name" value="Crystallins"/>
    <property type="match status" value="1"/>
</dbReference>
<proteinExistence type="predicted"/>
<protein>
    <submittedName>
        <fullName evidence="2">Uncharacterized protein</fullName>
    </submittedName>
</protein>
<name>A0A179G1P5_METCM</name>
<keyword evidence="1" id="KW-0732">Signal</keyword>
<dbReference type="EMBL" id="LSBJ02000002">
    <property type="protein sequence ID" value="OAQ71293.1"/>
    <property type="molecule type" value="Genomic_DNA"/>
</dbReference>